<gene>
    <name evidence="3" type="ORF">LCOR_00797.1</name>
</gene>
<dbReference type="GO" id="GO:0000298">
    <property type="term" value="F:endopolyphosphatase activity"/>
    <property type="evidence" value="ECO:0007669"/>
    <property type="project" value="TreeGrafter"/>
</dbReference>
<dbReference type="InterPro" id="IPR050126">
    <property type="entry name" value="Ap4A_hydrolase"/>
</dbReference>
<proteinExistence type="predicted"/>
<feature type="region of interest" description="Disordered" evidence="1">
    <location>
        <begin position="32"/>
        <end position="63"/>
    </location>
</feature>
<organism evidence="3 4">
    <name type="scientific">Lichtheimia corymbifera JMRC:FSU:9682</name>
    <dbReference type="NCBI Taxonomy" id="1263082"/>
    <lineage>
        <taxon>Eukaryota</taxon>
        <taxon>Fungi</taxon>
        <taxon>Fungi incertae sedis</taxon>
        <taxon>Mucoromycota</taxon>
        <taxon>Mucoromycotina</taxon>
        <taxon>Mucoromycetes</taxon>
        <taxon>Mucorales</taxon>
        <taxon>Lichtheimiaceae</taxon>
        <taxon>Lichtheimia</taxon>
    </lineage>
</organism>
<feature type="compositionally biased region" description="Polar residues" evidence="1">
    <location>
        <begin position="47"/>
        <end position="63"/>
    </location>
</feature>
<dbReference type="GO" id="GO:0016791">
    <property type="term" value="F:phosphatase activity"/>
    <property type="evidence" value="ECO:0007669"/>
    <property type="project" value="TreeGrafter"/>
</dbReference>
<dbReference type="GO" id="GO:0005737">
    <property type="term" value="C:cytoplasm"/>
    <property type="evidence" value="ECO:0007669"/>
    <property type="project" value="TreeGrafter"/>
</dbReference>
<dbReference type="Gene3D" id="3.60.21.10">
    <property type="match status" value="1"/>
</dbReference>
<dbReference type="CDD" id="cd00144">
    <property type="entry name" value="MPP_PPP_family"/>
    <property type="match status" value="1"/>
</dbReference>
<dbReference type="SUPFAM" id="SSF56300">
    <property type="entry name" value="Metallo-dependent phosphatases"/>
    <property type="match status" value="1"/>
</dbReference>
<protein>
    <submittedName>
        <fullName evidence="3">Bis(5-nucleosyl)-symmetrical</fullName>
    </submittedName>
</protein>
<comment type="caution">
    <text evidence="3">The sequence shown here is derived from an EMBL/GenBank/DDBJ whole genome shotgun (WGS) entry which is preliminary data.</text>
</comment>
<name>A0A068RJD2_9FUNG</name>
<dbReference type="GO" id="GO:0006798">
    <property type="term" value="P:polyphosphate catabolic process"/>
    <property type="evidence" value="ECO:0007669"/>
    <property type="project" value="TreeGrafter"/>
</dbReference>
<dbReference type="InterPro" id="IPR029052">
    <property type="entry name" value="Metallo-depent_PP-like"/>
</dbReference>
<dbReference type="STRING" id="1263082.A0A068RJD2"/>
<evidence type="ECO:0000313" key="3">
    <source>
        <dbReference type="EMBL" id="CDH49036.1"/>
    </source>
</evidence>
<dbReference type="InterPro" id="IPR029032">
    <property type="entry name" value="AhpD-like"/>
</dbReference>
<keyword evidence="4" id="KW-1185">Reference proteome</keyword>
<dbReference type="OrthoDB" id="10267127at2759"/>
<dbReference type="Proteomes" id="UP000027586">
    <property type="component" value="Unassembled WGS sequence"/>
</dbReference>
<accession>A0A068RJD2</accession>
<evidence type="ECO:0000256" key="1">
    <source>
        <dbReference type="SAM" id="MobiDB-lite"/>
    </source>
</evidence>
<evidence type="ECO:0000313" key="4">
    <source>
        <dbReference type="Proteomes" id="UP000027586"/>
    </source>
</evidence>
<feature type="compositionally biased region" description="Low complexity" evidence="1">
    <location>
        <begin position="32"/>
        <end position="46"/>
    </location>
</feature>
<sequence>MSRKFWWLAGLAAFAVVVVVVVVPSVVVTRQKQQNNQQAENNNPQQPSTNNLGDPNTTSSTEVQLPAYAKATSPYANLTRIRTYNDIEKQKDRIFIIGDVHGCAPELKQLVQKINYNPDRDLIVLAGDLVYRGPDNVGVIRYAREIGAMCVRGNHDHVVVRFMTYELQHGPIDQDSKDTMPEGDVEDPLKFDDDHVDIVKNMTREDYDYLASCPLVIEFPTLNNSRVVHGGLDPSIESTVNNDPYWIVNMRNIHKGEPERTKSKGEHWADYWTRAQANETHPVNIYYGHDAGRGLDLEAVTFGTDSGCVYGKQLTALEMKTHNLTQVDCPDARLCESDDHILLFRRIALETMTFTTVLEGIRAEFPPHDDLWYVLTAAAVSSLNHPEDVAHVYHFVEKEIDGMNISATEKEEAKIKAVMRLRDGILKSYIAHGFPKTINGLKQLYNATPETIREKLPSSPIRRESTWNDIEEQRKRGRGLWDKIYDRHTERVANDMYKYYPDLGQVAFHHLYGPVLSETAILSGKESSMVLVTGLKAEDLGTQLRGHAYGALHQGATKEDLARIDNLVVRLCNFYHIEQPKAKL</sequence>
<dbReference type="InterPro" id="IPR004843">
    <property type="entry name" value="Calcineurin-like_PHP"/>
</dbReference>
<dbReference type="VEuPathDB" id="FungiDB:LCOR_00797.1"/>
<dbReference type="SUPFAM" id="SSF69118">
    <property type="entry name" value="AhpD-like"/>
    <property type="match status" value="1"/>
</dbReference>
<dbReference type="PANTHER" id="PTHR42850:SF4">
    <property type="entry name" value="ZINC-DEPENDENT ENDOPOLYPHOSPHATASE"/>
    <property type="match status" value="1"/>
</dbReference>
<dbReference type="AlphaFoldDB" id="A0A068RJD2"/>
<dbReference type="EMBL" id="CBTN010000002">
    <property type="protein sequence ID" value="CDH49036.1"/>
    <property type="molecule type" value="Genomic_DNA"/>
</dbReference>
<dbReference type="Gene3D" id="1.20.1290.10">
    <property type="entry name" value="AhpD-like"/>
    <property type="match status" value="1"/>
</dbReference>
<evidence type="ECO:0000259" key="2">
    <source>
        <dbReference type="Pfam" id="PF00149"/>
    </source>
</evidence>
<feature type="domain" description="Calcineurin-like phosphoesterase" evidence="2">
    <location>
        <begin position="93"/>
        <end position="293"/>
    </location>
</feature>
<dbReference type="Pfam" id="PF00149">
    <property type="entry name" value="Metallophos"/>
    <property type="match status" value="1"/>
</dbReference>
<reference evidence="3" key="1">
    <citation type="submission" date="2013-08" db="EMBL/GenBank/DDBJ databases">
        <title>Gene expansion shapes genome architecture in the human pathogen Lichtheimia corymbifera: an evolutionary genomics analysis in the ancient terrestrial Mucorales (Mucoromycotina).</title>
        <authorList>
            <person name="Schwartze V.U."/>
            <person name="Winter S."/>
            <person name="Shelest E."/>
            <person name="Marcet-Houben M."/>
            <person name="Horn F."/>
            <person name="Wehner S."/>
            <person name="Hoffmann K."/>
            <person name="Riege K."/>
            <person name="Sammeth M."/>
            <person name="Nowrousian M."/>
            <person name="Valiante V."/>
            <person name="Linde J."/>
            <person name="Jacobsen I.D."/>
            <person name="Marz M."/>
            <person name="Brakhage A.A."/>
            <person name="Gabaldon T."/>
            <person name="Bocker S."/>
            <person name="Voigt K."/>
        </authorList>
    </citation>
    <scope>NUCLEOTIDE SEQUENCE [LARGE SCALE GENOMIC DNA]</scope>
    <source>
        <strain evidence="3">FSU 9682</strain>
    </source>
</reference>
<dbReference type="PANTHER" id="PTHR42850">
    <property type="entry name" value="METALLOPHOSPHOESTERASE"/>
    <property type="match status" value="1"/>
</dbReference>